<dbReference type="eggNOG" id="KOG4322">
    <property type="taxonomic scope" value="Eukaryota"/>
</dbReference>
<gene>
    <name evidence="10" type="ORF">CHLNCDRAFT_58317</name>
</gene>
<dbReference type="OMA" id="YAPRSHM"/>
<dbReference type="GeneID" id="17353586"/>
<evidence type="ECO:0000256" key="6">
    <source>
        <dbReference type="ARBA" id="ARBA00023306"/>
    </source>
</evidence>
<feature type="repeat" description="TPR" evidence="7">
    <location>
        <begin position="298"/>
        <end position="331"/>
    </location>
</feature>
<dbReference type="OrthoDB" id="2504561at2759"/>
<feature type="domain" description="Anaphase-promoting complex subunit 5" evidence="9">
    <location>
        <begin position="238"/>
        <end position="349"/>
    </location>
</feature>
<dbReference type="InParanoid" id="E1ZJ37"/>
<evidence type="ECO:0000256" key="8">
    <source>
        <dbReference type="SAM" id="MobiDB-lite"/>
    </source>
</evidence>
<keyword evidence="3" id="KW-0132">Cell division</keyword>
<dbReference type="Pfam" id="PF12862">
    <property type="entry name" value="ANAPC5"/>
    <property type="match status" value="1"/>
</dbReference>
<accession>E1ZJ37</accession>
<dbReference type="GO" id="GO:0045842">
    <property type="term" value="P:positive regulation of mitotic metaphase/anaphase transition"/>
    <property type="evidence" value="ECO:0007669"/>
    <property type="project" value="TreeGrafter"/>
</dbReference>
<evidence type="ECO:0000256" key="5">
    <source>
        <dbReference type="ARBA" id="ARBA00022786"/>
    </source>
</evidence>
<dbReference type="KEGG" id="cvr:CHLNCDRAFT_58317"/>
<organism evidence="11">
    <name type="scientific">Chlorella variabilis</name>
    <name type="common">Green alga</name>
    <dbReference type="NCBI Taxonomy" id="554065"/>
    <lineage>
        <taxon>Eukaryota</taxon>
        <taxon>Viridiplantae</taxon>
        <taxon>Chlorophyta</taxon>
        <taxon>core chlorophytes</taxon>
        <taxon>Trebouxiophyceae</taxon>
        <taxon>Chlorellales</taxon>
        <taxon>Chlorellaceae</taxon>
        <taxon>Chlorella clade</taxon>
        <taxon>Chlorella</taxon>
    </lineage>
</organism>
<evidence type="ECO:0000259" key="9">
    <source>
        <dbReference type="Pfam" id="PF12862"/>
    </source>
</evidence>
<evidence type="ECO:0000313" key="10">
    <source>
        <dbReference type="EMBL" id="EFN54268.1"/>
    </source>
</evidence>
<evidence type="ECO:0000313" key="11">
    <source>
        <dbReference type="Proteomes" id="UP000008141"/>
    </source>
</evidence>
<feature type="region of interest" description="Disordered" evidence="8">
    <location>
        <begin position="273"/>
        <end position="292"/>
    </location>
</feature>
<sequence>MEAVKAADVALCILLRSYLCPTTETDPDPHSPLHALFGEALLREIRRRDEAASPSLMELLQHIQVAAAAGGDHMCPGGESAGEADAYFGAVKAAVGAHLSALETADELVSLFTSVAEQVITQCTSTPAEAEGRGADASSAMGLYLRICYARYTAMTFEAICKLVGEVHAYFDAAVATLQGRPSAPAPAPRLRPGPDLERFLNAQLAGLGRRVGSVAQADIEAPLGELAGAAPQVPKAHLAHHLSALHHRDVAASLDHLHRFFDHTAEARGAAAGGGSGAAAGQQAGEAAAARERGRLQSAALSLGSMHAQLGHMEQALQALNETVRIAQQSSDDTCLAHALALLCQVLDATTPGTITSVSHVPGASPAARHYTQLGQLLHRCLRRCEELHLPHLVAFSQLALARLELLHPQRPAASPGAAGGAEGPAGGGGGTAPDLPCSSSVAVAGAVRDVAHLHMATRLAAAAPSVPPLSSGASSARVLRGVGDLFASTAALYGPDMQGMQASSAAEVEQLVAGSHLLQAACWELRGSRHLAQAHSLACLDAFGGVTRAEEQCTALAQLAVSVAAAHGPRAAEQVLAVADERFPGAQSRVLAGARLSIAHDRALRRGDLHAAADIAAQMAALPPPTDSTDIGLRLEAEERIARTLLAAGCVEEAAAAAHAACAVASTTGQPLHSARLQLLLARVHQQAGAPMAALPYALTATAHARQLAADMLAAEAVVLLAGLWCDMGAQHAQHARRELEGALPSILAHGSLELQAAAQVALAEACMTQHVTPAGLREDGEWLLVLLEEAERVSLVLEDRRGAAHATYLRALVQDALGNAEQRNAAAASFGALVQPAGALE</sequence>
<dbReference type="Proteomes" id="UP000008141">
    <property type="component" value="Unassembled WGS sequence"/>
</dbReference>
<dbReference type="PANTHER" id="PTHR12830">
    <property type="entry name" value="ANAPHASE-PROMOTING COMPLEX SUBUNIT 5"/>
    <property type="match status" value="1"/>
</dbReference>
<evidence type="ECO:0000256" key="7">
    <source>
        <dbReference type="PROSITE-ProRule" id="PRU00339"/>
    </source>
</evidence>
<reference evidence="10 11" key="1">
    <citation type="journal article" date="2010" name="Plant Cell">
        <title>The Chlorella variabilis NC64A genome reveals adaptation to photosymbiosis, coevolution with viruses, and cryptic sex.</title>
        <authorList>
            <person name="Blanc G."/>
            <person name="Duncan G."/>
            <person name="Agarkova I."/>
            <person name="Borodovsky M."/>
            <person name="Gurnon J."/>
            <person name="Kuo A."/>
            <person name="Lindquist E."/>
            <person name="Lucas S."/>
            <person name="Pangilinan J."/>
            <person name="Polle J."/>
            <person name="Salamov A."/>
            <person name="Terry A."/>
            <person name="Yamada T."/>
            <person name="Dunigan D.D."/>
            <person name="Grigoriev I.V."/>
            <person name="Claverie J.M."/>
            <person name="Van Etten J.L."/>
        </authorList>
    </citation>
    <scope>NUCLEOTIDE SEQUENCE [LARGE SCALE GENOMIC DNA]</scope>
    <source>
        <strain evidence="10 11">NC64A</strain>
    </source>
</reference>
<dbReference type="PANTHER" id="PTHR12830:SF9">
    <property type="entry name" value="ANAPHASE-PROMOTING COMPLEX SUBUNIT 5"/>
    <property type="match status" value="1"/>
</dbReference>
<keyword evidence="11" id="KW-1185">Reference proteome</keyword>
<comment type="similarity">
    <text evidence="1">Belongs to the APC5 family.</text>
</comment>
<name>E1ZJ37_CHLVA</name>
<proteinExistence type="inferred from homology"/>
<dbReference type="FunCoup" id="E1ZJ37">
    <property type="interactions" value="1183"/>
</dbReference>
<dbReference type="InterPro" id="IPR019734">
    <property type="entry name" value="TPR_rpt"/>
</dbReference>
<dbReference type="PROSITE" id="PS50005">
    <property type="entry name" value="TPR"/>
    <property type="match status" value="1"/>
</dbReference>
<dbReference type="EMBL" id="GL433848">
    <property type="protein sequence ID" value="EFN54268.1"/>
    <property type="molecule type" value="Genomic_DNA"/>
</dbReference>
<dbReference type="AlphaFoldDB" id="E1ZJ37"/>
<dbReference type="InterPro" id="IPR037679">
    <property type="entry name" value="Apc5"/>
</dbReference>
<keyword evidence="5" id="KW-0833">Ubl conjugation pathway</keyword>
<dbReference type="InterPro" id="IPR026000">
    <property type="entry name" value="Apc5_dom"/>
</dbReference>
<dbReference type="RefSeq" id="XP_005846370.1">
    <property type="nucleotide sequence ID" value="XM_005846308.1"/>
</dbReference>
<dbReference type="GO" id="GO:0005680">
    <property type="term" value="C:anaphase-promoting complex"/>
    <property type="evidence" value="ECO:0007669"/>
    <property type="project" value="InterPro"/>
</dbReference>
<keyword evidence="7" id="KW-0802">TPR repeat</keyword>
<evidence type="ECO:0000256" key="3">
    <source>
        <dbReference type="ARBA" id="ARBA00022618"/>
    </source>
</evidence>
<evidence type="ECO:0000256" key="2">
    <source>
        <dbReference type="ARBA" id="ARBA00016066"/>
    </source>
</evidence>
<evidence type="ECO:0000256" key="4">
    <source>
        <dbReference type="ARBA" id="ARBA00022776"/>
    </source>
</evidence>
<protein>
    <recommendedName>
        <fullName evidence="2">Anaphase-promoting complex subunit 5</fullName>
    </recommendedName>
</protein>
<keyword evidence="4" id="KW-0498">Mitosis</keyword>
<feature type="compositionally biased region" description="Gly residues" evidence="8">
    <location>
        <begin position="419"/>
        <end position="433"/>
    </location>
</feature>
<evidence type="ECO:0000256" key="1">
    <source>
        <dbReference type="ARBA" id="ARBA00007450"/>
    </source>
</evidence>
<dbReference type="GO" id="GO:0031145">
    <property type="term" value="P:anaphase-promoting complex-dependent catabolic process"/>
    <property type="evidence" value="ECO:0007669"/>
    <property type="project" value="TreeGrafter"/>
</dbReference>
<dbReference type="STRING" id="554065.E1ZJ37"/>
<dbReference type="GO" id="GO:0051301">
    <property type="term" value="P:cell division"/>
    <property type="evidence" value="ECO:0007669"/>
    <property type="project" value="UniProtKB-KW"/>
</dbReference>
<feature type="compositionally biased region" description="Low complexity" evidence="8">
    <location>
        <begin position="280"/>
        <end position="289"/>
    </location>
</feature>
<feature type="region of interest" description="Disordered" evidence="8">
    <location>
        <begin position="413"/>
        <end position="434"/>
    </location>
</feature>
<dbReference type="GO" id="GO:0070979">
    <property type="term" value="P:protein K11-linked ubiquitination"/>
    <property type="evidence" value="ECO:0007669"/>
    <property type="project" value="TreeGrafter"/>
</dbReference>
<keyword evidence="6" id="KW-0131">Cell cycle</keyword>